<dbReference type="InterPro" id="IPR010328">
    <property type="entry name" value="DUF928"/>
</dbReference>
<reference evidence="1" key="1">
    <citation type="journal article" date="2020" name="mSystems">
        <title>Genome- and Community-Level Interaction Insights into Carbon Utilization and Element Cycling Functions of Hydrothermarchaeota in Hydrothermal Sediment.</title>
        <authorList>
            <person name="Zhou Z."/>
            <person name="Liu Y."/>
            <person name="Xu W."/>
            <person name="Pan J."/>
            <person name="Luo Z.H."/>
            <person name="Li M."/>
        </authorList>
    </citation>
    <scope>NUCLEOTIDE SEQUENCE [LARGE SCALE GENOMIC DNA]</scope>
    <source>
        <strain evidence="1">SpSt-418</strain>
    </source>
</reference>
<accession>A0A7C3PDJ9</accession>
<comment type="caution">
    <text evidence="1">The sequence shown here is derived from an EMBL/GenBank/DDBJ whole genome shotgun (WGS) entry which is preliminary data.</text>
</comment>
<organism evidence="1">
    <name type="scientific">Oscillatoriales cyanobacterium SpSt-418</name>
    <dbReference type="NCBI Taxonomy" id="2282169"/>
    <lineage>
        <taxon>Bacteria</taxon>
        <taxon>Bacillati</taxon>
        <taxon>Cyanobacteriota</taxon>
        <taxon>Cyanophyceae</taxon>
        <taxon>Oscillatoriophycideae</taxon>
        <taxon>Oscillatoriales</taxon>
    </lineage>
</organism>
<gene>
    <name evidence="1" type="ORF">ENR64_04075</name>
</gene>
<evidence type="ECO:0000313" key="1">
    <source>
        <dbReference type="EMBL" id="HFM96939.1"/>
    </source>
</evidence>
<dbReference type="AlphaFoldDB" id="A0A7C3PDJ9"/>
<sequence>MRLQSMLKKPSNLLFRGLSLGLVLAIATTPLIAFAGFKPPKRGVPGRREGGGTRDRCLVAASGSPRSPIALVPDFKEAGKVGAGQTLSAHPRFFWYLPGTRTGTVEFTLYSGETEAPEAVLYQSRFQLARAAGQPSKPGIYSLALPADANVPSLEVGKVYRWSVEVLCPGVKPGSLKVEGGVERVAADAALDKSLTNANPTQRTTLYSENGLWFDAITTLADQSCVEPEATRKAWKTLMSDTNVNLSKVADVPIMKNCQ</sequence>
<protein>
    <submittedName>
        <fullName evidence="1">DUF928 domain-containing protein</fullName>
    </submittedName>
</protein>
<proteinExistence type="predicted"/>
<dbReference type="EMBL" id="DSRU01000049">
    <property type="protein sequence ID" value="HFM96939.1"/>
    <property type="molecule type" value="Genomic_DNA"/>
</dbReference>
<name>A0A7C3PDJ9_9CYAN</name>
<dbReference type="Pfam" id="PF06051">
    <property type="entry name" value="DUF928"/>
    <property type="match status" value="1"/>
</dbReference>